<proteinExistence type="predicted"/>
<accession>A0A653KY70</accession>
<name>A0A653KY70_AERVE</name>
<dbReference type="Proteomes" id="UP000439123">
    <property type="component" value="Unassembled WGS sequence"/>
</dbReference>
<reference evidence="1 2" key="1">
    <citation type="submission" date="2019-10" db="EMBL/GenBank/DDBJ databases">
        <authorList>
            <person name="Karimi E."/>
        </authorList>
    </citation>
    <scope>NUCLEOTIDE SEQUENCE [LARGE SCALE GENOMIC DNA]</scope>
    <source>
        <strain evidence="1">Aeromonas sp. 8C</strain>
    </source>
</reference>
<evidence type="ECO:0000313" key="1">
    <source>
        <dbReference type="EMBL" id="VXA84022.1"/>
    </source>
</evidence>
<sequence length="134" mass="14649">MVIHQPFSIALCSLGNLGINQLKGLERASIKVIPPTYFSVLLEYLYCELIYHIDLHKLPLVFGLMSAQAVNSFRLQGLGGSLVAAPGPVFPLTHSLLMVWPQPAQCFLPPTNVVGSCRSPHTGHFNFMTLMATS</sequence>
<dbReference type="AlphaFoldDB" id="A0A653KY70"/>
<protein>
    <submittedName>
        <fullName evidence="1">Uncharacterized protein</fullName>
    </submittedName>
</protein>
<dbReference type="EMBL" id="CABWLC010000008">
    <property type="protein sequence ID" value="VXA84022.1"/>
    <property type="molecule type" value="Genomic_DNA"/>
</dbReference>
<evidence type="ECO:0000313" key="2">
    <source>
        <dbReference type="Proteomes" id="UP000439123"/>
    </source>
</evidence>
<gene>
    <name evidence="1" type="ORF">AERO8C_160175</name>
</gene>
<organism evidence="1 2">
    <name type="scientific">Aeromonas veronii</name>
    <dbReference type="NCBI Taxonomy" id="654"/>
    <lineage>
        <taxon>Bacteria</taxon>
        <taxon>Pseudomonadati</taxon>
        <taxon>Pseudomonadota</taxon>
        <taxon>Gammaproteobacteria</taxon>
        <taxon>Aeromonadales</taxon>
        <taxon>Aeromonadaceae</taxon>
        <taxon>Aeromonas</taxon>
    </lineage>
</organism>